<protein>
    <submittedName>
        <fullName evidence="2">Uncharacterized protein</fullName>
    </submittedName>
</protein>
<evidence type="ECO:0000256" key="1">
    <source>
        <dbReference type="SAM" id="MobiDB-lite"/>
    </source>
</evidence>
<gene>
    <name evidence="2" type="ORF">SteCoe_15878</name>
</gene>
<dbReference type="AlphaFoldDB" id="A0A1R2C2K4"/>
<feature type="compositionally biased region" description="Basic residues" evidence="1">
    <location>
        <begin position="1"/>
        <end position="17"/>
    </location>
</feature>
<sequence length="270" mass="30986">MGKRGSRNRNTNLKKKPIVNPENNKLSNSILQAKPTKSDSKSSDTNEFEMSIRKILKSLMSTFRSRLISSNEPYAIDISVLSETKCLNLDLVLSRLANELTEDILSQVQNYLGKLSVFLLESYACFESVCTLFEKISESKSSADISKLIFYCKVLKPAWEVDKSLSKTFELKNIYCELQELLSNCKDFSLLPLNHAIHFLQGKKSNKIFKRLFSDSSTDESSSPNRSVDCEVEEFQIRLESCEKPATRRKPQVSEEWLNTLKRQLNKIRF</sequence>
<dbReference type="Proteomes" id="UP000187209">
    <property type="component" value="Unassembled WGS sequence"/>
</dbReference>
<comment type="caution">
    <text evidence="2">The sequence shown here is derived from an EMBL/GenBank/DDBJ whole genome shotgun (WGS) entry which is preliminary data.</text>
</comment>
<accession>A0A1R2C2K4</accession>
<evidence type="ECO:0000313" key="3">
    <source>
        <dbReference type="Proteomes" id="UP000187209"/>
    </source>
</evidence>
<reference evidence="2 3" key="1">
    <citation type="submission" date="2016-11" db="EMBL/GenBank/DDBJ databases">
        <title>The macronuclear genome of Stentor coeruleus: a giant cell with tiny introns.</title>
        <authorList>
            <person name="Slabodnick M."/>
            <person name="Ruby J.G."/>
            <person name="Reiff S.B."/>
            <person name="Swart E.C."/>
            <person name="Gosai S."/>
            <person name="Prabakaran S."/>
            <person name="Witkowska E."/>
            <person name="Larue G.E."/>
            <person name="Fisher S."/>
            <person name="Freeman R.M."/>
            <person name="Gunawardena J."/>
            <person name="Chu W."/>
            <person name="Stover N.A."/>
            <person name="Gregory B.D."/>
            <person name="Nowacki M."/>
            <person name="Derisi J."/>
            <person name="Roy S.W."/>
            <person name="Marshall W.F."/>
            <person name="Sood P."/>
        </authorList>
    </citation>
    <scope>NUCLEOTIDE SEQUENCE [LARGE SCALE GENOMIC DNA]</scope>
    <source>
        <strain evidence="2">WM001</strain>
    </source>
</reference>
<proteinExistence type="predicted"/>
<name>A0A1R2C2K4_9CILI</name>
<feature type="compositionally biased region" description="Polar residues" evidence="1">
    <location>
        <begin position="21"/>
        <end position="31"/>
    </location>
</feature>
<dbReference type="EMBL" id="MPUH01000311">
    <property type="protein sequence ID" value="OMJ83226.1"/>
    <property type="molecule type" value="Genomic_DNA"/>
</dbReference>
<keyword evidence="3" id="KW-1185">Reference proteome</keyword>
<organism evidence="2 3">
    <name type="scientific">Stentor coeruleus</name>
    <dbReference type="NCBI Taxonomy" id="5963"/>
    <lineage>
        <taxon>Eukaryota</taxon>
        <taxon>Sar</taxon>
        <taxon>Alveolata</taxon>
        <taxon>Ciliophora</taxon>
        <taxon>Postciliodesmatophora</taxon>
        <taxon>Heterotrichea</taxon>
        <taxon>Heterotrichida</taxon>
        <taxon>Stentoridae</taxon>
        <taxon>Stentor</taxon>
    </lineage>
</organism>
<feature type="region of interest" description="Disordered" evidence="1">
    <location>
        <begin position="1"/>
        <end position="45"/>
    </location>
</feature>
<evidence type="ECO:0000313" key="2">
    <source>
        <dbReference type="EMBL" id="OMJ83226.1"/>
    </source>
</evidence>